<dbReference type="InterPro" id="IPR038244">
    <property type="entry name" value="NRho_sf"/>
</dbReference>
<evidence type="ECO:0000256" key="4">
    <source>
        <dbReference type="ARBA" id="ARBA00022801"/>
    </source>
</evidence>
<feature type="transmembrane region" description="Helical" evidence="7">
    <location>
        <begin position="232"/>
        <end position="252"/>
    </location>
</feature>
<dbReference type="GO" id="GO:0004252">
    <property type="term" value="F:serine-type endopeptidase activity"/>
    <property type="evidence" value="ECO:0007669"/>
    <property type="project" value="InterPro"/>
</dbReference>
<dbReference type="RefSeq" id="WP_113874769.1">
    <property type="nucleotide sequence ID" value="NZ_QNRF01000005.1"/>
</dbReference>
<organism evidence="9 10">
    <name type="scientific">Marinomonas aquiplantarum</name>
    <dbReference type="NCBI Taxonomy" id="491951"/>
    <lineage>
        <taxon>Bacteria</taxon>
        <taxon>Pseudomonadati</taxon>
        <taxon>Pseudomonadota</taxon>
        <taxon>Gammaproteobacteria</taxon>
        <taxon>Oceanospirillales</taxon>
        <taxon>Oceanospirillaceae</taxon>
        <taxon>Marinomonas</taxon>
    </lineage>
</organism>
<comment type="subcellular location">
    <subcellularLocation>
        <location evidence="1">Membrane</location>
        <topology evidence="1">Multi-pass membrane protein</topology>
    </subcellularLocation>
</comment>
<keyword evidence="3 7" id="KW-0812">Transmembrane</keyword>
<evidence type="ECO:0000256" key="2">
    <source>
        <dbReference type="ARBA" id="ARBA00009045"/>
    </source>
</evidence>
<dbReference type="PANTHER" id="PTHR43731">
    <property type="entry name" value="RHOMBOID PROTEASE"/>
    <property type="match status" value="1"/>
</dbReference>
<reference evidence="9 10" key="1">
    <citation type="submission" date="2018-06" db="EMBL/GenBank/DDBJ databases">
        <title>Genomic Encyclopedia of Type Strains, Phase III (KMG-III): the genomes of soil and plant-associated and newly described type strains.</title>
        <authorList>
            <person name="Whitman W."/>
        </authorList>
    </citation>
    <scope>NUCLEOTIDE SEQUENCE [LARGE SCALE GENOMIC DNA]</scope>
    <source>
        <strain evidence="9 10">CECT 7732</strain>
    </source>
</reference>
<accession>A0A366D025</accession>
<gene>
    <name evidence="9" type="ORF">DFP76_105297</name>
</gene>
<keyword evidence="5 7" id="KW-1133">Transmembrane helix</keyword>
<keyword evidence="4" id="KW-0378">Hydrolase</keyword>
<dbReference type="SUPFAM" id="SSF144091">
    <property type="entry name" value="Rhomboid-like"/>
    <property type="match status" value="1"/>
</dbReference>
<dbReference type="Gene3D" id="1.20.1540.10">
    <property type="entry name" value="Rhomboid-like"/>
    <property type="match status" value="1"/>
</dbReference>
<evidence type="ECO:0000259" key="8">
    <source>
        <dbReference type="Pfam" id="PF01694"/>
    </source>
</evidence>
<keyword evidence="10" id="KW-1185">Reference proteome</keyword>
<dbReference type="OrthoDB" id="9778341at2"/>
<protein>
    <submittedName>
        <fullName evidence="9">GlpG protein</fullName>
    </submittedName>
</protein>
<feature type="transmembrane region" description="Helical" evidence="7">
    <location>
        <begin position="89"/>
        <end position="122"/>
    </location>
</feature>
<feature type="transmembrane region" description="Helical" evidence="7">
    <location>
        <begin position="142"/>
        <end position="166"/>
    </location>
</feature>
<feature type="transmembrane region" description="Helical" evidence="7">
    <location>
        <begin position="178"/>
        <end position="198"/>
    </location>
</feature>
<dbReference type="EMBL" id="QNRF01000005">
    <property type="protein sequence ID" value="RBO82824.1"/>
    <property type="molecule type" value="Genomic_DNA"/>
</dbReference>
<dbReference type="Gene3D" id="3.30.70.2080">
    <property type="match status" value="1"/>
</dbReference>
<sequence length="294" mass="32979">MYFVYRFDKTEDPQLLANALWHHKVAHQIVDKQEGRELWLLDASQQATVQQLILIWKEDPSLLQNSHVNKTVERKSPTNLMTQAKQSPLTVIVLLISFILAVITELGANLSLVSLFTISPFNVSNGHIYFMNLSDVMAKGEFWRLLTPAFLHFSVVHIVFNGLWVWDIGRKLEVLVGKLVWLFTVLITAILSNVLQYYFSGYPIFGGLSGVVYGLIGFAWLLPIVRSHYPVLISKGLMVFFMIWLGVGYTSLPETLGLGSIANTAHTIGLLSGLALCVCFGLFDAFFGKQNKAD</sequence>
<dbReference type="Proteomes" id="UP000252086">
    <property type="component" value="Unassembled WGS sequence"/>
</dbReference>
<dbReference type="Pfam" id="PF01694">
    <property type="entry name" value="Rhomboid"/>
    <property type="match status" value="1"/>
</dbReference>
<dbReference type="InterPro" id="IPR050925">
    <property type="entry name" value="Rhomboid_protease_S54"/>
</dbReference>
<dbReference type="AlphaFoldDB" id="A0A366D025"/>
<proteinExistence type="inferred from homology"/>
<evidence type="ECO:0000313" key="9">
    <source>
        <dbReference type="EMBL" id="RBO82824.1"/>
    </source>
</evidence>
<name>A0A366D025_9GAMM</name>
<keyword evidence="6 7" id="KW-0472">Membrane</keyword>
<feature type="domain" description="Peptidase S54 rhomboid" evidence="8">
    <location>
        <begin position="140"/>
        <end position="280"/>
    </location>
</feature>
<dbReference type="GO" id="GO:0016020">
    <property type="term" value="C:membrane"/>
    <property type="evidence" value="ECO:0007669"/>
    <property type="project" value="UniProtKB-SubCell"/>
</dbReference>
<evidence type="ECO:0000313" key="10">
    <source>
        <dbReference type="Proteomes" id="UP000252086"/>
    </source>
</evidence>
<evidence type="ECO:0000256" key="1">
    <source>
        <dbReference type="ARBA" id="ARBA00004141"/>
    </source>
</evidence>
<comment type="similarity">
    <text evidence="2">Belongs to the peptidase S54 family.</text>
</comment>
<evidence type="ECO:0000256" key="5">
    <source>
        <dbReference type="ARBA" id="ARBA00022989"/>
    </source>
</evidence>
<comment type="caution">
    <text evidence="9">The sequence shown here is derived from an EMBL/GenBank/DDBJ whole genome shotgun (WGS) entry which is preliminary data.</text>
</comment>
<feature type="transmembrane region" description="Helical" evidence="7">
    <location>
        <begin position="204"/>
        <end position="225"/>
    </location>
</feature>
<dbReference type="PANTHER" id="PTHR43731:SF14">
    <property type="entry name" value="PRESENILIN-ASSOCIATED RHOMBOID-LIKE PROTEIN, MITOCHONDRIAL"/>
    <property type="match status" value="1"/>
</dbReference>
<evidence type="ECO:0000256" key="3">
    <source>
        <dbReference type="ARBA" id="ARBA00022692"/>
    </source>
</evidence>
<evidence type="ECO:0000256" key="6">
    <source>
        <dbReference type="ARBA" id="ARBA00023136"/>
    </source>
</evidence>
<feature type="transmembrane region" description="Helical" evidence="7">
    <location>
        <begin position="264"/>
        <end position="287"/>
    </location>
</feature>
<dbReference type="InterPro" id="IPR022764">
    <property type="entry name" value="Peptidase_S54_rhomboid_dom"/>
</dbReference>
<dbReference type="InterPro" id="IPR035952">
    <property type="entry name" value="Rhomboid-like_sf"/>
</dbReference>
<evidence type="ECO:0000256" key="7">
    <source>
        <dbReference type="SAM" id="Phobius"/>
    </source>
</evidence>